<dbReference type="Proteomes" id="UP000220797">
    <property type="component" value="Unassembled WGS sequence"/>
</dbReference>
<feature type="chain" id="PRO_5012927115" description="Fam-c protein" evidence="1">
    <location>
        <begin position="21"/>
        <end position="70"/>
    </location>
</feature>
<sequence length="70" mass="8229">MKLSHSGIIFFFFLSCFCLSDNINEKKEKQHLRNTSNIVTIEVLPSDEDENFELYDYLLNEIISINNIDI</sequence>
<protein>
    <recommendedName>
        <fullName evidence="4">Fam-c protein</fullName>
    </recommendedName>
</protein>
<dbReference type="VEuPathDB" id="PlasmoDB:PGAL8A_00192000"/>
<organism evidence="2 3">
    <name type="scientific">Plasmodium gallinaceum</name>
    <dbReference type="NCBI Taxonomy" id="5849"/>
    <lineage>
        <taxon>Eukaryota</taxon>
        <taxon>Sar</taxon>
        <taxon>Alveolata</taxon>
        <taxon>Apicomplexa</taxon>
        <taxon>Aconoidasida</taxon>
        <taxon>Haemosporida</taxon>
        <taxon>Plasmodiidae</taxon>
        <taxon>Plasmodium</taxon>
        <taxon>Plasmodium (Haemamoeba)</taxon>
    </lineage>
</organism>
<dbReference type="OrthoDB" id="370692at2759"/>
<evidence type="ECO:0008006" key="4">
    <source>
        <dbReference type="Google" id="ProtNLM"/>
    </source>
</evidence>
<dbReference type="OMA" id="HHSKNVE"/>
<dbReference type="PROSITE" id="PS51257">
    <property type="entry name" value="PROKAR_LIPOPROTEIN"/>
    <property type="match status" value="1"/>
</dbReference>
<dbReference type="GeneID" id="39730445"/>
<accession>A0A1J1GQF0</accession>
<proteinExistence type="predicted"/>
<evidence type="ECO:0000313" key="2">
    <source>
        <dbReference type="EMBL" id="CRG94522.1"/>
    </source>
</evidence>
<keyword evidence="3" id="KW-1185">Reference proteome</keyword>
<dbReference type="AlphaFoldDB" id="A0A1J1GQF0"/>
<evidence type="ECO:0000313" key="3">
    <source>
        <dbReference type="Proteomes" id="UP000220797"/>
    </source>
</evidence>
<feature type="signal peptide" evidence="1">
    <location>
        <begin position="1"/>
        <end position="20"/>
    </location>
</feature>
<keyword evidence="1" id="KW-0732">Signal</keyword>
<name>A0A1J1GQF0_PLAGA</name>
<evidence type="ECO:0000256" key="1">
    <source>
        <dbReference type="SAM" id="SignalP"/>
    </source>
</evidence>
<dbReference type="EMBL" id="CVMV01000029">
    <property type="protein sequence ID" value="CRG94522.1"/>
    <property type="molecule type" value="Genomic_DNA"/>
</dbReference>
<gene>
    <name evidence="2" type="ORF">PGAL8A_00192000</name>
</gene>
<dbReference type="RefSeq" id="XP_028527337.1">
    <property type="nucleotide sequence ID" value="XM_028670601.1"/>
</dbReference>
<comment type="caution">
    <text evidence="2">The sequence shown here is derived from an EMBL/GenBank/DDBJ whole genome shotgun (WGS) entry which is preliminary data.</text>
</comment>
<reference evidence="2" key="1">
    <citation type="submission" date="2015-04" db="EMBL/GenBank/DDBJ databases">
        <authorList>
            <consortium name="Pathogen Informatics"/>
        </authorList>
    </citation>
    <scope>NUCLEOTIDE SEQUENCE [LARGE SCALE GENOMIC DNA]</scope>
    <source>
        <strain evidence="2">8A</strain>
    </source>
</reference>